<dbReference type="PANTHER" id="PTHR47052">
    <property type="entry name" value="CONSERVED SERINE PROLINE-RICH PROTEIN (AFU_ORTHOLOGUE AFUA_2G01790)"/>
    <property type="match status" value="1"/>
</dbReference>
<evidence type="ECO:0000313" key="4">
    <source>
        <dbReference type="Proteomes" id="UP000039865"/>
    </source>
</evidence>
<dbReference type="EMBL" id="CCKQ01011119">
    <property type="protein sequence ID" value="CDW82660.1"/>
    <property type="molecule type" value="Genomic_DNA"/>
</dbReference>
<dbReference type="PROSITE" id="PS50004">
    <property type="entry name" value="C2"/>
    <property type="match status" value="1"/>
</dbReference>
<reference evidence="3 4" key="1">
    <citation type="submission" date="2014-06" db="EMBL/GenBank/DDBJ databases">
        <authorList>
            <person name="Swart Estienne"/>
        </authorList>
    </citation>
    <scope>NUCLEOTIDE SEQUENCE [LARGE SCALE GENOMIC DNA]</scope>
    <source>
        <strain evidence="3 4">130c</strain>
    </source>
</reference>
<proteinExistence type="predicted"/>
<sequence length="228" mass="26187">MDPYVIIKCGNTTKKTLVNEGGGKKPKWNETLIFEITYEKSFSITVMDKDMSFDDIVGQGEVELDSVFRSGKTSSSYNLGYKGKQAGQIFIDLEFYSSSNLGMPSFQTLPGQHQLSYQQPQMMQQFGYGMQQQYLQPMGYVPPGGFPPVMIPPPQYYQQPQQQIYQPPQSQMGQPVPQMQVQQQVPQYYPTLPQQNQYPPQGQNYGYSYQQQQYPFPQSNQQFPGQFR</sequence>
<feature type="region of interest" description="Disordered" evidence="1">
    <location>
        <begin position="161"/>
        <end position="228"/>
    </location>
</feature>
<feature type="domain" description="C2" evidence="2">
    <location>
        <begin position="1"/>
        <end position="77"/>
    </location>
</feature>
<dbReference type="Proteomes" id="UP000039865">
    <property type="component" value="Unassembled WGS sequence"/>
</dbReference>
<dbReference type="InParanoid" id="A0A078AJU9"/>
<dbReference type="OrthoDB" id="447506at2759"/>
<gene>
    <name evidence="3" type="primary">Contig7506.g8018</name>
    <name evidence="3" type="ORF">STYLEM_11693</name>
</gene>
<dbReference type="SUPFAM" id="SSF49562">
    <property type="entry name" value="C2 domain (Calcium/lipid-binding domain, CaLB)"/>
    <property type="match status" value="1"/>
</dbReference>
<name>A0A078AJU9_STYLE</name>
<evidence type="ECO:0000256" key="1">
    <source>
        <dbReference type="SAM" id="MobiDB-lite"/>
    </source>
</evidence>
<dbReference type="AlphaFoldDB" id="A0A078AJU9"/>
<dbReference type="Pfam" id="PF00168">
    <property type="entry name" value="C2"/>
    <property type="match status" value="1"/>
</dbReference>
<protein>
    <submittedName>
        <fullName evidence="3">Xyppx repeat family protein</fullName>
    </submittedName>
</protein>
<keyword evidence="4" id="KW-1185">Reference proteome</keyword>
<dbReference type="Gene3D" id="2.60.40.150">
    <property type="entry name" value="C2 domain"/>
    <property type="match status" value="1"/>
</dbReference>
<evidence type="ECO:0000313" key="3">
    <source>
        <dbReference type="EMBL" id="CDW82660.1"/>
    </source>
</evidence>
<accession>A0A078AJU9</accession>
<dbReference type="InterPro" id="IPR035892">
    <property type="entry name" value="C2_domain_sf"/>
</dbReference>
<dbReference type="InterPro" id="IPR000008">
    <property type="entry name" value="C2_dom"/>
</dbReference>
<dbReference type="OMA" id="PHYAPQV"/>
<organism evidence="3 4">
    <name type="scientific">Stylonychia lemnae</name>
    <name type="common">Ciliate</name>
    <dbReference type="NCBI Taxonomy" id="5949"/>
    <lineage>
        <taxon>Eukaryota</taxon>
        <taxon>Sar</taxon>
        <taxon>Alveolata</taxon>
        <taxon>Ciliophora</taxon>
        <taxon>Intramacronucleata</taxon>
        <taxon>Spirotrichea</taxon>
        <taxon>Stichotrichia</taxon>
        <taxon>Sporadotrichida</taxon>
        <taxon>Oxytrichidae</taxon>
        <taxon>Stylonychinae</taxon>
        <taxon>Stylonychia</taxon>
    </lineage>
</organism>
<dbReference type="InterPro" id="IPR052981">
    <property type="entry name" value="Ingression_C2_domain"/>
</dbReference>
<evidence type="ECO:0000259" key="2">
    <source>
        <dbReference type="PROSITE" id="PS50004"/>
    </source>
</evidence>
<dbReference type="PANTHER" id="PTHR47052:SF3">
    <property type="entry name" value="INGRESSION PROTEIN 1"/>
    <property type="match status" value="1"/>
</dbReference>